<feature type="transmembrane region" description="Helical" evidence="1">
    <location>
        <begin position="23"/>
        <end position="48"/>
    </location>
</feature>
<evidence type="ECO:0000313" key="2">
    <source>
        <dbReference type="EMBL" id="RMI32846.1"/>
    </source>
</evidence>
<sequence length="160" mass="16281">MPNKFESPAGWSPPGSQFQSRRIAGPTVLGTLTGLILTPAGVGFAAAGSGDLRFGVLFGEAAGRGTRTLELLIGSVLLLAVVVLAAFSPAVAIVGGLVWGVIPGVAQLIFPADTSRLIGELPLPSDSLVLDLQAWVAYGFALISGFMVLGAGLAGALRRR</sequence>
<keyword evidence="1" id="KW-1133">Transmembrane helix</keyword>
<dbReference type="AlphaFoldDB" id="A0A3M2L773"/>
<keyword evidence="1" id="KW-0812">Transmembrane</keyword>
<protein>
    <submittedName>
        <fullName evidence="2">Uncharacterized protein</fullName>
    </submittedName>
</protein>
<feature type="transmembrane region" description="Helical" evidence="1">
    <location>
        <begin position="69"/>
        <end position="102"/>
    </location>
</feature>
<feature type="transmembrane region" description="Helical" evidence="1">
    <location>
        <begin position="135"/>
        <end position="157"/>
    </location>
</feature>
<organism evidence="2 3">
    <name type="scientific">Nocardia stercoris</name>
    <dbReference type="NCBI Taxonomy" id="2483361"/>
    <lineage>
        <taxon>Bacteria</taxon>
        <taxon>Bacillati</taxon>
        <taxon>Actinomycetota</taxon>
        <taxon>Actinomycetes</taxon>
        <taxon>Mycobacteriales</taxon>
        <taxon>Nocardiaceae</taxon>
        <taxon>Nocardia</taxon>
    </lineage>
</organism>
<dbReference type="RefSeq" id="WP_122188232.1">
    <property type="nucleotide sequence ID" value="NZ_RFFH01000004.1"/>
</dbReference>
<accession>A0A3M2L773</accession>
<reference evidence="2 3" key="1">
    <citation type="submission" date="2018-10" db="EMBL/GenBank/DDBJ databases">
        <title>Isolation from cow dung.</title>
        <authorList>
            <person name="Ling L."/>
        </authorList>
    </citation>
    <scope>NUCLEOTIDE SEQUENCE [LARGE SCALE GENOMIC DNA]</scope>
    <source>
        <strain evidence="2 3">NEAU-LL90</strain>
    </source>
</reference>
<dbReference type="EMBL" id="RFFH01000004">
    <property type="protein sequence ID" value="RMI32846.1"/>
    <property type="molecule type" value="Genomic_DNA"/>
</dbReference>
<name>A0A3M2L773_9NOCA</name>
<gene>
    <name evidence="2" type="ORF">EBN03_13055</name>
</gene>
<keyword evidence="1" id="KW-0472">Membrane</keyword>
<evidence type="ECO:0000313" key="3">
    <source>
        <dbReference type="Proteomes" id="UP000279275"/>
    </source>
</evidence>
<comment type="caution">
    <text evidence="2">The sequence shown here is derived from an EMBL/GenBank/DDBJ whole genome shotgun (WGS) entry which is preliminary data.</text>
</comment>
<evidence type="ECO:0000256" key="1">
    <source>
        <dbReference type="SAM" id="Phobius"/>
    </source>
</evidence>
<keyword evidence="3" id="KW-1185">Reference proteome</keyword>
<dbReference type="Proteomes" id="UP000279275">
    <property type="component" value="Unassembled WGS sequence"/>
</dbReference>
<proteinExistence type="predicted"/>